<dbReference type="EMBL" id="PKFO01000010">
    <property type="protein sequence ID" value="PVH23316.1"/>
    <property type="molecule type" value="Genomic_DNA"/>
</dbReference>
<dbReference type="InterPro" id="IPR029058">
    <property type="entry name" value="AB_hydrolase_fold"/>
</dbReference>
<dbReference type="SUPFAM" id="SSF56112">
    <property type="entry name" value="Protein kinase-like (PK-like)"/>
    <property type="match status" value="1"/>
</dbReference>
<accession>A0A2V1B0L8</accession>
<proteinExistence type="inferred from homology"/>
<dbReference type="InterPro" id="IPR044095">
    <property type="entry name" value="ADCK2_dom"/>
</dbReference>
<reference evidence="7 8" key="1">
    <citation type="submission" date="2017-12" db="EMBL/GenBank/DDBJ databases">
        <title>Genome Sequence of a Multidrug-Resistant Candida haemulonii Isolate from a Patient with Chronic Leg Ulcers in Israel.</title>
        <authorList>
            <person name="Chow N.A."/>
            <person name="Gade L."/>
            <person name="Batra D."/>
            <person name="Rowe L.A."/>
            <person name="Ben-Ami R."/>
            <person name="Loparev V.N."/>
            <person name="Litvintseva A.P."/>
        </authorList>
    </citation>
    <scope>NUCLEOTIDE SEQUENCE [LARGE SCALE GENOMIC DNA]</scope>
    <source>
        <strain evidence="7 8">B11899</strain>
    </source>
</reference>
<dbReference type="InterPro" id="IPR002925">
    <property type="entry name" value="Dienelactn_hydro"/>
</dbReference>
<dbReference type="SUPFAM" id="SSF53474">
    <property type="entry name" value="alpha/beta-Hydrolases"/>
    <property type="match status" value="1"/>
</dbReference>
<dbReference type="Pfam" id="PF01738">
    <property type="entry name" value="DLH"/>
    <property type="match status" value="1"/>
</dbReference>
<gene>
    <name evidence="7" type="ORF">CXQ85_003050</name>
</gene>
<evidence type="ECO:0000313" key="8">
    <source>
        <dbReference type="Proteomes" id="UP000244309"/>
    </source>
</evidence>
<dbReference type="InterPro" id="IPR004147">
    <property type="entry name" value="ABC1_dom"/>
</dbReference>
<dbReference type="InterPro" id="IPR036264">
    <property type="entry name" value="Bact_exopeptidase_dim_dom"/>
</dbReference>
<dbReference type="PANTHER" id="PTHR45890">
    <property type="entry name" value="AARF DOMAIN CONTAINING KINASE 2 (PREDICTED)"/>
    <property type="match status" value="1"/>
</dbReference>
<name>A0A2V1B0L8_9ASCO</name>
<dbReference type="Gene3D" id="3.40.50.1820">
    <property type="entry name" value="alpha/beta hydrolase"/>
    <property type="match status" value="1"/>
</dbReference>
<dbReference type="Pfam" id="PF07687">
    <property type="entry name" value="M20_dimer"/>
    <property type="match status" value="1"/>
</dbReference>
<evidence type="ECO:0000256" key="3">
    <source>
        <dbReference type="ARBA" id="ARBA00022801"/>
    </source>
</evidence>
<dbReference type="VEuPathDB" id="FungiDB:CXQ85_003050"/>
<evidence type="ECO:0000259" key="5">
    <source>
        <dbReference type="Pfam" id="PF03109"/>
    </source>
</evidence>
<dbReference type="STRING" id="45357.A0A2V1B0L8"/>
<dbReference type="InterPro" id="IPR011009">
    <property type="entry name" value="Kinase-like_dom_sf"/>
</dbReference>
<evidence type="ECO:0008006" key="9">
    <source>
        <dbReference type="Google" id="ProtNLM"/>
    </source>
</evidence>
<dbReference type="InterPro" id="IPR052402">
    <property type="entry name" value="ADCK_kinase"/>
</dbReference>
<dbReference type="InterPro" id="IPR011650">
    <property type="entry name" value="Peptidase_M20_dimer"/>
</dbReference>
<keyword evidence="3" id="KW-0378">Hydrolase</keyword>
<dbReference type="GeneID" id="37008381"/>
<dbReference type="Proteomes" id="UP000244309">
    <property type="component" value="Unassembled WGS sequence"/>
</dbReference>
<dbReference type="SUPFAM" id="SSF55031">
    <property type="entry name" value="Bacterial exopeptidase dimerisation domain"/>
    <property type="match status" value="1"/>
</dbReference>
<comment type="caution">
    <text evidence="7">The sequence shown here is derived from an EMBL/GenBank/DDBJ whole genome shotgun (WGS) entry which is preliminary data.</text>
</comment>
<dbReference type="OrthoDB" id="1290869at2759"/>
<sequence length="1461" mass="165401">MSLGILRRANVPGLGCSLLKNQRLAPSCVHKSFHGPLSVQLRHNSYSKYDGGYQGRSKNWGEWSPLRWGIVASASMAMALWKSPIRNEVYPVDTTIHRLKPVETADTFENGLYAASQKEEQDLFDEYRKGKTSKGPVLLRVFFRIQFVVIDYLLDPLKTIIRFVELTSIFMPVLLVSPICWFGKKDRKTGEHVRSGARLWFRYLRWASEAAGASFIKLGQWAASRTDIFPKEMCEELSHLHSNAKAHSLAETKKILSKSFGMPFEEIFEEFREKPLGVGAIAQVYLAKLSDKAIKQAKQESDTTVQLSLDPAVHEHHQFLDKVIVTEPSSFITKKQEVAIKVLHPNVEVKINRDLKIMSFFASVINAIPTMEWLSLPDEVEQFSILMRLQLDLRIEALNLAKFRHNFKNRLDIHFPKPFLNFSTRDVLVEEYIDAIPLSKMLNLKENFGKNVSKEISDKGLDAFLQMLILDNFVHADLHPGNMLVRFYKNKLYRHEKEYKIVKTSNEEETNKITEELLALGDDHKAWVKRLEELYDLGYHAEICFLDVGLITELNHTDRVNFIDLFKALSEFDGYLAGELMVERSRTPETAINKEIFALKVEKLVDRMKQRTFALGNISIGDLLDQVLGMVRSHHVRMEGDFITVIVAILLLEGIGRQLDPKLDLFARFVYAFVLGFPTENTLPFLGQPLGKHQEVFGLDTYVTGSENSEKRTIVILTDIYGHKYNNTLLIADQLAKVGGYRNDPVPSNHGDLAPWLEKHGNEITKPIVDTFLKSVRAQVGDSSFVGVIGYCFGAKYAIQQIASEGYASAAAVAHPSFVSIDEVRAVKKPILISAAETDPIFTTELRHKTEGLWLASGLDTKLTCSRALYMAMSLEVAIDMGHENMLPVHQEKRKACNGRIRLTRFTFGFITFGLCCYMISRILISGISHDDPRNWFRSKGDDGNNPDSLCPIVEKVNFSKYAYESETVQQIIHDEGFRNRSIEKLLGAVRYPTEVFDDMIHPEEAESLDDLFKIEPGWKEFKKFQGYLKKTFPAVHDHLELEKVNDFGLVYTWKGSNPNKKPLLLAAHYDVVPVQRETVDQWTFPPFEGGYDGKYLYGRGVSDCKDLLIALLETAELLLSENKFSPQRTIILAFGYDEEASGSGAKKISEHLLKQYGPDSFLQIIDEGTSGFEEVEGLNLILPATGEKGYVDSIIELYTPGGHSSVPPKHTAIGILAKLISDIEDIEFESVITNANPVLGQLQCLAEHSPLLERDLRKNILRAHFDKHANKALLEYLNRKPEDKFLVTTSQAVDIISGGVKSNALPEHVSALVNHRIAVEESVQSTSDKIVMQITEIAEKYDLDGGYFNYTLREALEPAPVTPIQDEIWNLFGGSVRYLYEDLIFPNSSKEFVFAPSLSTGNTDTKSYWDLTRSIYRYVPGLPTPKSNIHSVDERVLFDGHLSIIAFYYNYLQVVDQLAQ</sequence>
<dbReference type="GO" id="GO:0016787">
    <property type="term" value="F:hydrolase activity"/>
    <property type="evidence" value="ECO:0007669"/>
    <property type="project" value="UniProtKB-KW"/>
</dbReference>
<comment type="similarity">
    <text evidence="1">Belongs to the peptidase M20A family.</text>
</comment>
<dbReference type="Gene3D" id="3.40.630.10">
    <property type="entry name" value="Zn peptidases"/>
    <property type="match status" value="1"/>
</dbReference>
<dbReference type="CDD" id="cd13971">
    <property type="entry name" value="ADCK2-like"/>
    <property type="match status" value="1"/>
</dbReference>
<feature type="domain" description="ABC1 atypical kinase-like" evidence="5">
    <location>
        <begin position="240"/>
        <end position="292"/>
    </location>
</feature>
<dbReference type="RefSeq" id="XP_025344256.1">
    <property type="nucleotide sequence ID" value="XM_025486706.1"/>
</dbReference>
<dbReference type="Gene3D" id="3.30.70.360">
    <property type="match status" value="1"/>
</dbReference>
<dbReference type="InterPro" id="IPR002933">
    <property type="entry name" value="Peptidase_M20"/>
</dbReference>
<dbReference type="Pfam" id="PF01546">
    <property type="entry name" value="Peptidase_M20"/>
    <property type="match status" value="1"/>
</dbReference>
<dbReference type="PROSITE" id="PS00758">
    <property type="entry name" value="ARGE_DAPE_CPG2_1"/>
    <property type="match status" value="1"/>
</dbReference>
<feature type="domain" description="Peptidase M20 dimerisation" evidence="6">
    <location>
        <begin position="1186"/>
        <end position="1342"/>
    </location>
</feature>
<dbReference type="Pfam" id="PF03109">
    <property type="entry name" value="ABC1"/>
    <property type="match status" value="2"/>
</dbReference>
<organism evidence="7 8">
    <name type="scientific">Candidozyma haemuli</name>
    <dbReference type="NCBI Taxonomy" id="45357"/>
    <lineage>
        <taxon>Eukaryota</taxon>
        <taxon>Fungi</taxon>
        <taxon>Dikarya</taxon>
        <taxon>Ascomycota</taxon>
        <taxon>Saccharomycotina</taxon>
        <taxon>Pichiomycetes</taxon>
        <taxon>Metschnikowiaceae</taxon>
        <taxon>Candidozyma</taxon>
    </lineage>
</organism>
<evidence type="ECO:0000259" key="4">
    <source>
        <dbReference type="Pfam" id="PF01738"/>
    </source>
</evidence>
<evidence type="ECO:0000256" key="1">
    <source>
        <dbReference type="ARBA" id="ARBA00006247"/>
    </source>
</evidence>
<evidence type="ECO:0000259" key="6">
    <source>
        <dbReference type="Pfam" id="PF07687"/>
    </source>
</evidence>
<feature type="domain" description="Dienelactone hydrolase" evidence="4">
    <location>
        <begin position="699"/>
        <end position="862"/>
    </location>
</feature>
<comment type="similarity">
    <text evidence="2">Belongs to the protein kinase superfamily. ADCK protein kinase family.</text>
</comment>
<evidence type="ECO:0000256" key="2">
    <source>
        <dbReference type="ARBA" id="ARBA00009670"/>
    </source>
</evidence>
<evidence type="ECO:0000313" key="7">
    <source>
        <dbReference type="EMBL" id="PVH23316.1"/>
    </source>
</evidence>
<dbReference type="SUPFAM" id="SSF53187">
    <property type="entry name" value="Zn-dependent exopeptidases"/>
    <property type="match status" value="1"/>
</dbReference>
<dbReference type="InterPro" id="IPR001261">
    <property type="entry name" value="ArgE/DapE_CS"/>
</dbReference>
<dbReference type="CDD" id="cd05674">
    <property type="entry name" value="M20_yscS"/>
    <property type="match status" value="1"/>
</dbReference>
<feature type="domain" description="ABC1 atypical kinase-like" evidence="5">
    <location>
        <begin position="335"/>
        <end position="573"/>
    </location>
</feature>
<dbReference type="PANTHER" id="PTHR45890:SF1">
    <property type="entry name" value="AARF DOMAIN CONTAINING KINASE 2"/>
    <property type="match status" value="1"/>
</dbReference>
<dbReference type="GO" id="GO:0005739">
    <property type="term" value="C:mitochondrion"/>
    <property type="evidence" value="ECO:0007669"/>
    <property type="project" value="TreeGrafter"/>
</dbReference>
<keyword evidence="8" id="KW-1185">Reference proteome</keyword>
<protein>
    <recommendedName>
        <fullName evidence="9">Peptidase M20 dimerisation domain-containing protein</fullName>
    </recommendedName>
</protein>